<dbReference type="Pfam" id="PF04313">
    <property type="entry name" value="HSDR_N"/>
    <property type="match status" value="1"/>
</dbReference>
<feature type="non-terminal residue" evidence="2">
    <location>
        <position position="259"/>
    </location>
</feature>
<dbReference type="AlphaFoldDB" id="A0AAN2WHC5"/>
<accession>A0AAN2WHC5</accession>
<reference evidence="2 3" key="1">
    <citation type="submission" date="2018-06" db="EMBL/GenBank/DDBJ databases">
        <authorList>
            <consortium name="PulseNet: The National Subtyping Network for Foodborne Disease Surveillance"/>
            <person name="Tarr C.L."/>
            <person name="Trees E."/>
            <person name="Katz L.S."/>
            <person name="Carleton-Romer H.A."/>
            <person name="Stroika S."/>
            <person name="Kucerova Z."/>
            <person name="Roache K.F."/>
            <person name="Sabol A.L."/>
            <person name="Besser J."/>
            <person name="Gerner-Smidt P."/>
        </authorList>
    </citation>
    <scope>NUCLEOTIDE SEQUENCE [LARGE SCALE GENOMIC DNA]</scope>
    <source>
        <strain evidence="2 3">PNUSAL000134</strain>
    </source>
</reference>
<name>A0AAN2WHC5_LISMN</name>
<dbReference type="EMBL" id="AAAREG010000022">
    <property type="protein sequence ID" value="EAE2355599.1"/>
    <property type="molecule type" value="Genomic_DNA"/>
</dbReference>
<dbReference type="GO" id="GO:0009307">
    <property type="term" value="P:DNA restriction-modification system"/>
    <property type="evidence" value="ECO:0007669"/>
    <property type="project" value="UniProtKB-KW"/>
</dbReference>
<proteinExistence type="predicted"/>
<keyword evidence="2" id="KW-0540">Nuclease</keyword>
<dbReference type="InterPro" id="IPR007409">
    <property type="entry name" value="Restrct_endonuc_type1_HsdR_N"/>
</dbReference>
<protein>
    <submittedName>
        <fullName evidence="2">Restriction endonuclease</fullName>
    </submittedName>
</protein>
<evidence type="ECO:0000259" key="1">
    <source>
        <dbReference type="Pfam" id="PF04313"/>
    </source>
</evidence>
<sequence length="259" mass="30929">MKFKEEKKELKEIITAFERDYDVYKNKNSLFNEQMTRQQYIDRFLRLLEWDISNPRNLSFNNREIVAEEYSNSSDRPDYTIRMNGSSLFYVEAKKVSVNIESEIDPAMQVRRYGWNGGHKISVLTNFEYLAIYTTFHQPKEDDKVAYNRYKIYSYKEFVEKFDEIYELLSRESVLNGYFNEWTNNITPVNATKLSLDQVFLDQLNEWRLLVAKDLVASSISEFQDSSILNESVQSFLNQLIFLRFIEDNRFEGTEQLKN</sequence>
<evidence type="ECO:0000313" key="3">
    <source>
        <dbReference type="Proteomes" id="UP000336166"/>
    </source>
</evidence>
<feature type="domain" description="Restriction endonuclease type I HsdR N-terminal" evidence="1">
    <location>
        <begin position="63"/>
        <end position="138"/>
    </location>
</feature>
<dbReference type="Gene3D" id="3.90.1570.30">
    <property type="match status" value="1"/>
</dbReference>
<keyword evidence="2" id="KW-0255">Endonuclease</keyword>
<evidence type="ECO:0000313" key="2">
    <source>
        <dbReference type="EMBL" id="EAE2355599.1"/>
    </source>
</evidence>
<comment type="caution">
    <text evidence="2">The sequence shown here is derived from an EMBL/GenBank/DDBJ whole genome shotgun (WGS) entry which is preliminary data.</text>
</comment>
<dbReference type="GO" id="GO:0003677">
    <property type="term" value="F:DNA binding"/>
    <property type="evidence" value="ECO:0007669"/>
    <property type="project" value="UniProtKB-KW"/>
</dbReference>
<organism evidence="2 3">
    <name type="scientific">Listeria monocytogenes</name>
    <dbReference type="NCBI Taxonomy" id="1639"/>
    <lineage>
        <taxon>Bacteria</taxon>
        <taxon>Bacillati</taxon>
        <taxon>Bacillota</taxon>
        <taxon>Bacilli</taxon>
        <taxon>Bacillales</taxon>
        <taxon>Listeriaceae</taxon>
        <taxon>Listeria</taxon>
    </lineage>
</organism>
<dbReference type="Proteomes" id="UP000336166">
    <property type="component" value="Unassembled WGS sequence"/>
</dbReference>
<gene>
    <name evidence="2" type="ORF">Y261_14775</name>
</gene>
<dbReference type="GO" id="GO:0005524">
    <property type="term" value="F:ATP binding"/>
    <property type="evidence" value="ECO:0007669"/>
    <property type="project" value="UniProtKB-KW"/>
</dbReference>
<keyword evidence="2" id="KW-0378">Hydrolase</keyword>
<dbReference type="GO" id="GO:0009035">
    <property type="term" value="F:type I site-specific deoxyribonuclease activity"/>
    <property type="evidence" value="ECO:0007669"/>
    <property type="project" value="UniProtKB-EC"/>
</dbReference>